<dbReference type="PROSITE" id="PS51257">
    <property type="entry name" value="PROKAR_LIPOPROTEIN"/>
    <property type="match status" value="1"/>
</dbReference>
<organism evidence="1 2">
    <name type="scientific">Soonwooa buanensis</name>
    <dbReference type="NCBI Taxonomy" id="619805"/>
    <lineage>
        <taxon>Bacteria</taxon>
        <taxon>Pseudomonadati</taxon>
        <taxon>Bacteroidota</taxon>
        <taxon>Flavobacteriia</taxon>
        <taxon>Flavobacteriales</taxon>
        <taxon>Weeksellaceae</taxon>
        <taxon>Chryseobacterium group</taxon>
        <taxon>Soonwooa</taxon>
    </lineage>
</organism>
<dbReference type="EMBL" id="FUYZ01000002">
    <property type="protein sequence ID" value="SKB75315.1"/>
    <property type="molecule type" value="Genomic_DNA"/>
</dbReference>
<accession>A0A1T5DUG1</accession>
<sequence>MNIKNLILGSVTLSAFFSCSSLVKNEAETGNIVRDCTGTYIRIAGKGDFLVCNDKLIKDKKDGEKLNVSYEMTKDCSERDGIVTCMMYHEHKGLIRITSFK</sequence>
<gene>
    <name evidence="1" type="ORF">SAMN05660477_01023</name>
</gene>
<proteinExistence type="predicted"/>
<dbReference type="AlphaFoldDB" id="A0A1T5DUG1"/>
<keyword evidence="2" id="KW-1185">Reference proteome</keyword>
<dbReference type="OrthoDB" id="1261330at2"/>
<dbReference type="STRING" id="619805.SAMN05660477_01023"/>
<evidence type="ECO:0000313" key="1">
    <source>
        <dbReference type="EMBL" id="SKB75315.1"/>
    </source>
</evidence>
<protein>
    <recommendedName>
        <fullName evidence="3">Lipoprotein</fullName>
    </recommendedName>
</protein>
<evidence type="ECO:0000313" key="2">
    <source>
        <dbReference type="Proteomes" id="UP000191112"/>
    </source>
</evidence>
<dbReference type="Proteomes" id="UP000191112">
    <property type="component" value="Unassembled WGS sequence"/>
</dbReference>
<dbReference type="RefSeq" id="WP_079666292.1">
    <property type="nucleotide sequence ID" value="NZ_FUYZ01000002.1"/>
</dbReference>
<reference evidence="1 2" key="1">
    <citation type="submission" date="2017-02" db="EMBL/GenBank/DDBJ databases">
        <authorList>
            <person name="Peterson S.W."/>
        </authorList>
    </citation>
    <scope>NUCLEOTIDE SEQUENCE [LARGE SCALE GENOMIC DNA]</scope>
    <source>
        <strain evidence="1 2">DSM 22323</strain>
    </source>
</reference>
<evidence type="ECO:0008006" key="3">
    <source>
        <dbReference type="Google" id="ProtNLM"/>
    </source>
</evidence>
<name>A0A1T5DUG1_9FLAO</name>